<proteinExistence type="predicted"/>
<dbReference type="AlphaFoldDB" id="A0AAV4UIH9"/>
<accession>A0AAV4UIH9</accession>
<dbReference type="EMBL" id="BPLR01012952">
    <property type="protein sequence ID" value="GIY57727.1"/>
    <property type="molecule type" value="Genomic_DNA"/>
</dbReference>
<dbReference type="Proteomes" id="UP001054945">
    <property type="component" value="Unassembled WGS sequence"/>
</dbReference>
<organism evidence="2 3">
    <name type="scientific">Caerostris extrusa</name>
    <name type="common">Bark spider</name>
    <name type="synonym">Caerostris bankana</name>
    <dbReference type="NCBI Taxonomy" id="172846"/>
    <lineage>
        <taxon>Eukaryota</taxon>
        <taxon>Metazoa</taxon>
        <taxon>Ecdysozoa</taxon>
        <taxon>Arthropoda</taxon>
        <taxon>Chelicerata</taxon>
        <taxon>Arachnida</taxon>
        <taxon>Araneae</taxon>
        <taxon>Araneomorphae</taxon>
        <taxon>Entelegynae</taxon>
        <taxon>Araneoidea</taxon>
        <taxon>Araneidae</taxon>
        <taxon>Caerostris</taxon>
    </lineage>
</organism>
<feature type="compositionally biased region" description="Polar residues" evidence="1">
    <location>
        <begin position="1"/>
        <end position="11"/>
    </location>
</feature>
<evidence type="ECO:0000313" key="2">
    <source>
        <dbReference type="EMBL" id="GIY57727.1"/>
    </source>
</evidence>
<evidence type="ECO:0000313" key="3">
    <source>
        <dbReference type="Proteomes" id="UP001054945"/>
    </source>
</evidence>
<feature type="region of interest" description="Disordered" evidence="1">
    <location>
        <begin position="1"/>
        <end position="21"/>
    </location>
</feature>
<evidence type="ECO:0000256" key="1">
    <source>
        <dbReference type="SAM" id="MobiDB-lite"/>
    </source>
</evidence>
<protein>
    <submittedName>
        <fullName evidence="2">Uncharacterized protein</fullName>
    </submittedName>
</protein>
<keyword evidence="3" id="KW-1185">Reference proteome</keyword>
<gene>
    <name evidence="2" type="ORF">CEXT_122621</name>
</gene>
<name>A0AAV4UIH9_CAEEX</name>
<sequence length="116" mass="13097">MSKNRVQSGSQLVAAKAEPEVSEGNITVPMAQPILLTIEEETQVTPLKVKGKALKTLGKGSIKVKALLEESRRKRRFYVPSIIRKLFFVLASHERNPKLIFFLKIQQSETSNQFQC</sequence>
<reference evidence="2 3" key="1">
    <citation type="submission" date="2021-06" db="EMBL/GenBank/DDBJ databases">
        <title>Caerostris extrusa draft genome.</title>
        <authorList>
            <person name="Kono N."/>
            <person name="Arakawa K."/>
        </authorList>
    </citation>
    <scope>NUCLEOTIDE SEQUENCE [LARGE SCALE GENOMIC DNA]</scope>
</reference>
<comment type="caution">
    <text evidence="2">The sequence shown here is derived from an EMBL/GenBank/DDBJ whole genome shotgun (WGS) entry which is preliminary data.</text>
</comment>